<evidence type="ECO:0000256" key="2">
    <source>
        <dbReference type="ARBA" id="ARBA00022679"/>
    </source>
</evidence>
<dbReference type="Pfam" id="PF10091">
    <property type="entry name" value="Glycoamylase"/>
    <property type="match status" value="1"/>
</dbReference>
<keyword evidence="4" id="KW-1133">Transmembrane helix</keyword>
<keyword evidence="1" id="KW-0328">Glycosyltransferase</keyword>
<dbReference type="SUPFAM" id="SSF48208">
    <property type="entry name" value="Six-hairpin glycosidases"/>
    <property type="match status" value="1"/>
</dbReference>
<dbReference type="GO" id="GO:0005975">
    <property type="term" value="P:carbohydrate metabolic process"/>
    <property type="evidence" value="ECO:0007669"/>
    <property type="project" value="InterPro"/>
</dbReference>
<dbReference type="Gene3D" id="2.60.420.10">
    <property type="entry name" value="Maltose phosphorylase, domain 3"/>
    <property type="match status" value="1"/>
</dbReference>
<dbReference type="GO" id="GO:0030246">
    <property type="term" value="F:carbohydrate binding"/>
    <property type="evidence" value="ECO:0007669"/>
    <property type="project" value="InterPro"/>
</dbReference>
<keyword evidence="4" id="KW-0812">Transmembrane</keyword>
<dbReference type="InterPro" id="IPR012341">
    <property type="entry name" value="6hp_glycosidase-like_sf"/>
</dbReference>
<feature type="domain" description="Glycoamylase-like" evidence="6">
    <location>
        <begin position="1320"/>
        <end position="1527"/>
    </location>
</feature>
<dbReference type="PANTHER" id="PTHR37469">
    <property type="entry name" value="CELLOBIONIC ACID PHOSPHORYLASE-RELATED"/>
    <property type="match status" value="1"/>
</dbReference>
<evidence type="ECO:0000256" key="3">
    <source>
        <dbReference type="SAM" id="MobiDB-lite"/>
    </source>
</evidence>
<dbReference type="SUPFAM" id="SSF53448">
    <property type="entry name" value="Nucleotide-diphospho-sugar transferases"/>
    <property type="match status" value="1"/>
</dbReference>
<dbReference type="EMBL" id="JAALLT010000002">
    <property type="protein sequence ID" value="NGP76550.1"/>
    <property type="molecule type" value="Genomic_DNA"/>
</dbReference>
<dbReference type="Proteomes" id="UP000473278">
    <property type="component" value="Unassembled WGS sequence"/>
</dbReference>
<accession>A0A6M1SUD2</accession>
<keyword evidence="2 8" id="KW-0808">Transferase</keyword>
<evidence type="ECO:0000313" key="9">
    <source>
        <dbReference type="Proteomes" id="UP000473278"/>
    </source>
</evidence>
<dbReference type="SUPFAM" id="SSF74650">
    <property type="entry name" value="Galactose mutarotase-like"/>
    <property type="match status" value="2"/>
</dbReference>
<evidence type="ECO:0000256" key="1">
    <source>
        <dbReference type="ARBA" id="ARBA00022676"/>
    </source>
</evidence>
<feature type="transmembrane region" description="Helical" evidence="4">
    <location>
        <begin position="830"/>
        <end position="852"/>
    </location>
</feature>
<dbReference type="CDD" id="cd11756">
    <property type="entry name" value="GH94N_ChvB_NdvB_1_like"/>
    <property type="match status" value="1"/>
</dbReference>
<feature type="domain" description="Glycosyl hydrolase 94 supersandwich" evidence="5">
    <location>
        <begin position="1581"/>
        <end position="1850"/>
    </location>
</feature>
<feature type="transmembrane region" description="Helical" evidence="4">
    <location>
        <begin position="934"/>
        <end position="952"/>
    </location>
</feature>
<dbReference type="Pfam" id="PF17167">
    <property type="entry name" value="Glyco_hydro_94"/>
    <property type="match status" value="1"/>
</dbReference>
<keyword evidence="4" id="KW-0472">Membrane</keyword>
<dbReference type="InterPro" id="IPR019282">
    <property type="entry name" value="Glycoamylase-like_cons_dom"/>
</dbReference>
<evidence type="ECO:0000256" key="4">
    <source>
        <dbReference type="SAM" id="Phobius"/>
    </source>
</evidence>
<feature type="domain" description="Glycosyl hydrolase 94 catalytic" evidence="7">
    <location>
        <begin position="2371"/>
        <end position="2794"/>
    </location>
</feature>
<dbReference type="InterPro" id="IPR029044">
    <property type="entry name" value="Nucleotide-diphossugar_trans"/>
</dbReference>
<organism evidence="8 9">
    <name type="scientific">Halalkalibaculum roseum</name>
    <dbReference type="NCBI Taxonomy" id="2709311"/>
    <lineage>
        <taxon>Bacteria</taxon>
        <taxon>Pseudomonadati</taxon>
        <taxon>Balneolota</taxon>
        <taxon>Balneolia</taxon>
        <taxon>Balneolales</taxon>
        <taxon>Balneolaceae</taxon>
        <taxon>Halalkalibaculum</taxon>
    </lineage>
</organism>
<reference evidence="8 9" key="1">
    <citation type="submission" date="2020-02" db="EMBL/GenBank/DDBJ databases">
        <title>Balneolaceae bacterium YR4-1, complete genome.</title>
        <authorList>
            <person name="Li Y."/>
            <person name="Wu S."/>
        </authorList>
    </citation>
    <scope>NUCLEOTIDE SEQUENCE [LARGE SCALE GENOMIC DNA]</scope>
    <source>
        <strain evidence="8 9">YR4-1</strain>
    </source>
</reference>
<feature type="domain" description="Glycosyl hydrolase 94 supersandwich" evidence="5">
    <location>
        <begin position="2093"/>
        <end position="2356"/>
    </location>
</feature>
<dbReference type="GO" id="GO:0016757">
    <property type="term" value="F:glycosyltransferase activity"/>
    <property type="evidence" value="ECO:0007669"/>
    <property type="project" value="UniProtKB-KW"/>
</dbReference>
<feature type="transmembrane region" description="Helical" evidence="4">
    <location>
        <begin position="807"/>
        <end position="824"/>
    </location>
</feature>
<comment type="caution">
    <text evidence="8">The sequence shown here is derived from an EMBL/GenBank/DDBJ whole genome shotgun (WGS) entry which is preliminary data.</text>
</comment>
<dbReference type="RefSeq" id="WP_165140989.1">
    <property type="nucleotide sequence ID" value="NZ_JAALLT010000002.1"/>
</dbReference>
<dbReference type="InterPro" id="IPR037824">
    <property type="entry name" value="GH94N_2_NdvB"/>
</dbReference>
<dbReference type="InterPro" id="IPR037820">
    <property type="entry name" value="GH94N_NdvB"/>
</dbReference>
<dbReference type="InterPro" id="IPR033432">
    <property type="entry name" value="GH94_catalytic"/>
</dbReference>
<dbReference type="InterPro" id="IPR008928">
    <property type="entry name" value="6-hairpin_glycosidase_sf"/>
</dbReference>
<feature type="transmembrane region" description="Helical" evidence="4">
    <location>
        <begin position="421"/>
        <end position="443"/>
    </location>
</feature>
<dbReference type="InterPro" id="IPR052047">
    <property type="entry name" value="GH94_Enzymes"/>
</dbReference>
<dbReference type="CDD" id="cd11753">
    <property type="entry name" value="GH94N_ChvB_NdvB_2_like"/>
    <property type="match status" value="1"/>
</dbReference>
<feature type="region of interest" description="Disordered" evidence="3">
    <location>
        <begin position="1557"/>
        <end position="1583"/>
    </location>
</feature>
<dbReference type="Pfam" id="PF06165">
    <property type="entry name" value="GH94_b-supersand"/>
    <property type="match status" value="2"/>
</dbReference>
<sequence length="2881" mass="331081">MAPETQVHFNKQYLEQEVRKLASDQVVTLSKKPLQKIDPILSSSREVLIDTYRELASAAKKQKELSTAGEWLIDNFYIIQEQIVELNEDLPYTYYEKLPRLSEGNFKGYPRIYELVQKLAAISDNIIDKENTLTAVQAYQNAFTLKLGELWAVPIIVRFALIVRLAERSRELLKQRKLTEKANSSLEVILNSRSDEPGYVLRKLSELDFDECDDRQLFLTILARKLQARGLFTDTERQWFDYQFSKLDTTLEKCLRSLAQKTSQLHLSIQNAISSLRKVSESSWADFIERCSVVEKILRLDPAGYYAEMDFKTRDTYRKKIEKLSSHSKFTEDEVAEKILQVAESRLEPNTETAKKEAHVGYYLMDEGYDEILDVLQYKMPWLERFQRYMERHKSGYFLFIFFHLITFLAIVSIFSNYIGAPLWLTATALVVAFMPALELSVVSTNRILAFFIPPRILPKMEFAGEIPDRHRTMVVVPTLLGSVEDALDQIEALEIRAMANPGRCLQFVLLSDYHDAPEEHMPKDKEILNAAIERIEELNQRHNCKYGSKFHLFHRNRKWNPVQNSWMGWERKRGKIEELNHLLLNPDAETDFFPLQKEFLEGLKHVPVSYVITLDADTKLPPDSAIDLVRTAAHPLNRAEMNEAGNLVKHGYGIIQPRISIPPKSANRTWFSKVFSGNVGIDPYTTAVSDIYQDLFGEGVYTGKGLYDVRAFHAILDERFPENTVLSHDLLESTYLRAALVTDIELFDDYPSTYLSFSRRNHRWIRGDWQIAQWLFSRVPAQGLEKDKNPINSISKWKIFDNLRRSLNPFFILVFLLADWLFLPGSPLIGTIAALGIIAFPIYSSFSVQIFTRPTRVAWKLYFEKVKADMKVNTLQAFTTLMFMPHQAYVSLDAIVRTVWRMAISNRLLLEWVSASQTEKQSNAGMIKYYRKMWPNIFWSLLCVSMAVLFATQVLYLIIPFALLWTFTPYFAWWMSRELKSEKPELSKEDLRELRMFGRRTWHFFDRFVTEEHSWLPPDNFQEDPYLGSVNRTSPTNIGLSLTALIAAYDSGYIALKELLDKIGNTLGSMKFLEKYNGHFYNWYDIEKREVLHPRYISTVDSGNLAGSLVVVKQALQQLKNAQWPNPAFCQGLRETLWVLEDILITLQQHVTSSELWKEIEMTLKELKEALPGEGVENIVRWKGKLNQLKAIAIELDAIEIKQLIGEKSSSKVTDIEFWFGRPFSQIQLMLDEINEVEDGEHFEGWSAYEGKELLLEDLKAEHVVSNWQARLRKFAGWCDEMIYEMDFNLLYKRDRKLFSIGYNVDRASLDESTYDLFASEARMASYLAIAKGEVSPEHWFSLSRRLTSINRNEILLSWGGTMFEYLMPLLYMSRYEDTLLSNTYDNVVKWQENYGNSRNYPWGFSESGYGVLNLELHYQYRSFGAPGLGLKRGLAENYVVAPYASMLALMVDPKSSLKNLRELKKEGAFSLYGFYESIDYSNRVNESEGDKTIVKMYMAHHQGMILLSLSNVLNSNRIQNLFHNDPLVQSCDLLLQERIPRGIPIKEPRPIDVELEPGKKKEGQVEVEHAGQESLTDAPPRTHILSNGHYSTVITHTGSGYSYCGNLTLTRWRPDKVYDPYGLFFYIKDLETNEYWSMGHTPVGRKADRYDSWFHPGKVQIARVDEWTESFMEVCVSPEDNIELRKLTITNYADRKRKFEISSYTEIVINEQETDLAHPAFSNLFVQTDHIPEHHALVAQRKPRSEDEKPVWLVHTLAAEESDNGSGPMQFETDRGAFIGRGRDLKEPVAMDMGHRFEGTLGNVPDPIFSIRKTIDLKPGEKISLTFGLGKVNNKEEAIAIADRYDNPYATDRVFELASLYGNVELDHIGLNGHQANYFQKLSGAMIYGCERLRAGENILKKNRKKQPGLWSYGISGDLPIIIYSIHDTEYLRNVELLLKAHSLWRLKGFDVDLVIINDHPPSYIDELQDSIHDHIQKSMERQRVNKRGGIFVLRSDEVQPEDRVLLFSVAEVVLAGHLPKLKFGELHAENMERESPRKTFKPIDLRDNGGKRFTDPDELMFYNGYGGFTQDGKEYVIHLNAKRNEKDLTYPPAPWINVIANEEFGFLSSETGSGYTWSRNSRENRLTPWSNDAVMDPPGEALFIRDEENGIYWSPTPKPIPGSGHYEVRHGFGYSKYKTETLNIEQELTVWTAPDDPVKIIRLELKNTGLYQRKLRLFRYLDWVLGVFRHRSSKYVHTEWHGNTEGILARNYYNNEFAEQVAFTGQFSSTKLQELQFTSDRLQFLGKNQSLKNPVVLGQDIPLNDKFGIGFDPCAASSAVIDLGSGKKCLVYYLLGEAESEDQAIELLKKYHNQTQLEQSLTHAKEMWDTKLNGVQIATPELEFNFLANGWLQYQNIACRMWARTGFYQSGGAYGFRDQLQDSSSAIYIDKQLTRNQIKLHASHQFEEGDVLHWWHPPTDRGTRTRISDDLLWLPYVTALYLRRTNDIKLLKERVPFVRTRSLNDGEQEAYLEPETTSHKASIYEHCCRAIDKSLTKGNHGLPLMGAGDWNDSMNRVGENGQGESVWLGFFLYKILDDFLPICKKQGDEDRVETYKSFKTELKKHLNSEGWDGEWYRRAFYDDGTPLGSSENDECIIDAIAQSWAVISGAATPEKAAKALESAEKHLISESDGLIRLLVPPFESTEKNPGYIKGYMPGVRENGGQYTHAAVWLVRALAESGYGRRAVELMKMLTPVTHSLNKEQADRYKVEPYAVAADIYGEPPLTGMGGWTWYTGSAGWMYRVILESILGLEIVNEHTLLIDPSISPDWKEFSISLNNLEKGTRYDIKVTNPDGLEKGTLEGSVDGKPIPISGGNFKIKLKQDGKTHHITLSIQKKA</sequence>
<dbReference type="SMART" id="SM01068">
    <property type="entry name" value="CBM_X"/>
    <property type="match status" value="2"/>
</dbReference>
<protein>
    <submittedName>
        <fullName evidence="8">Glycosyltransferase 36</fullName>
    </submittedName>
</protein>
<keyword evidence="9" id="KW-1185">Reference proteome</keyword>
<gene>
    <name evidence="8" type="ORF">G3570_07895</name>
</gene>
<dbReference type="PANTHER" id="PTHR37469:SF2">
    <property type="entry name" value="CELLOBIONIC ACID PHOSPHORYLASE"/>
    <property type="match status" value="1"/>
</dbReference>
<dbReference type="InterPro" id="IPR011013">
    <property type="entry name" value="Gal_mutarotase_sf_dom"/>
</dbReference>
<feature type="compositionally biased region" description="Basic and acidic residues" evidence="3">
    <location>
        <begin position="1557"/>
        <end position="1573"/>
    </location>
</feature>
<evidence type="ECO:0000259" key="5">
    <source>
        <dbReference type="Pfam" id="PF06165"/>
    </source>
</evidence>
<dbReference type="Gene3D" id="2.70.98.40">
    <property type="entry name" value="Glycoside hydrolase, family 65, N-terminal domain"/>
    <property type="match status" value="2"/>
</dbReference>
<dbReference type="InterPro" id="IPR037018">
    <property type="entry name" value="GH65_N"/>
</dbReference>
<feature type="transmembrane region" description="Helical" evidence="4">
    <location>
        <begin position="395"/>
        <end position="415"/>
    </location>
</feature>
<evidence type="ECO:0000259" key="7">
    <source>
        <dbReference type="Pfam" id="PF17167"/>
    </source>
</evidence>
<evidence type="ECO:0000259" key="6">
    <source>
        <dbReference type="Pfam" id="PF10091"/>
    </source>
</evidence>
<proteinExistence type="predicted"/>
<dbReference type="InterPro" id="IPR010383">
    <property type="entry name" value="Glyco_hydrolase_94_b-supersand"/>
</dbReference>
<dbReference type="Gene3D" id="1.50.10.10">
    <property type="match status" value="1"/>
</dbReference>
<name>A0A6M1SUD2_9BACT</name>
<evidence type="ECO:0000313" key="8">
    <source>
        <dbReference type="EMBL" id="NGP76550.1"/>
    </source>
</evidence>
<dbReference type="Gene3D" id="1.50.10.140">
    <property type="match status" value="2"/>
</dbReference>